<dbReference type="Gene3D" id="1.20.58.1070">
    <property type="match status" value="1"/>
</dbReference>
<dbReference type="PANTHER" id="PTHR12794">
    <property type="entry name" value="GEMIN2"/>
    <property type="match status" value="1"/>
</dbReference>
<dbReference type="AlphaFoldDB" id="A0A9P0QL50"/>
<dbReference type="GO" id="GO:0005634">
    <property type="term" value="C:nucleus"/>
    <property type="evidence" value="ECO:0007669"/>
    <property type="project" value="TreeGrafter"/>
</dbReference>
<evidence type="ECO:0000256" key="2">
    <source>
        <dbReference type="SAM" id="MobiDB-lite"/>
    </source>
</evidence>
<dbReference type="Proteomes" id="UP000837801">
    <property type="component" value="Unassembled WGS sequence"/>
</dbReference>
<evidence type="ECO:0000313" key="4">
    <source>
        <dbReference type="Proteomes" id="UP000837801"/>
    </source>
</evidence>
<dbReference type="OrthoDB" id="428895at2759"/>
<name>A0A9P0QL50_9ASCO</name>
<comment type="similarity">
    <text evidence="1">Belongs to the gemin-2 family.</text>
</comment>
<feature type="region of interest" description="Disordered" evidence="2">
    <location>
        <begin position="83"/>
        <end position="105"/>
    </location>
</feature>
<accession>A0A9P0QL50</accession>
<dbReference type="EMBL" id="CAKXYY010000001">
    <property type="protein sequence ID" value="CAH2350402.1"/>
    <property type="molecule type" value="Genomic_DNA"/>
</dbReference>
<proteinExistence type="inferred from homology"/>
<gene>
    <name evidence="3" type="ORF">CLIB1423_01S09274</name>
</gene>
<evidence type="ECO:0000256" key="1">
    <source>
        <dbReference type="ARBA" id="ARBA00025758"/>
    </source>
</evidence>
<evidence type="ECO:0000313" key="3">
    <source>
        <dbReference type="EMBL" id="CAH2350402.1"/>
    </source>
</evidence>
<dbReference type="GO" id="GO:0000387">
    <property type="term" value="P:spliceosomal snRNP assembly"/>
    <property type="evidence" value="ECO:0007669"/>
    <property type="project" value="InterPro"/>
</dbReference>
<feature type="compositionally biased region" description="Polar residues" evidence="2">
    <location>
        <begin position="1"/>
        <end position="13"/>
    </location>
</feature>
<comment type="caution">
    <text evidence="3">The sequence shown here is derived from an EMBL/GenBank/DDBJ whole genome shotgun (WGS) entry which is preliminary data.</text>
</comment>
<organism evidence="3 4">
    <name type="scientific">[Candida] railenensis</name>
    <dbReference type="NCBI Taxonomy" id="45579"/>
    <lineage>
        <taxon>Eukaryota</taxon>
        <taxon>Fungi</taxon>
        <taxon>Dikarya</taxon>
        <taxon>Ascomycota</taxon>
        <taxon>Saccharomycotina</taxon>
        <taxon>Pichiomycetes</taxon>
        <taxon>Debaryomycetaceae</taxon>
        <taxon>Kurtzmaniella</taxon>
    </lineage>
</organism>
<sequence>MIRSSANIRSENVANKRHKSEQEGNEDEKTYTQGPLDEIFGQHPAFPLSTDVDIEGEDVMKYLAEVRQEAEADRHVHFVERERSVKKERELASQPEINEPRDDPSSAAARLAWKEDLMRAFLLLKEEVDTHKHRIEMVSSSKTYNLPETAASWRKYIFEKNTGPSIELLFNSVDHATAIKLLIYCTQWLSTNTPANLSKWIYMLFLRLDNLLDHSEFAIVRGLAKKAIKLREKPDLSSVSSYTIEMVIVIVGEYYRQRDLLIVLEK</sequence>
<dbReference type="InterPro" id="IPR035426">
    <property type="entry name" value="Gemin2/Brr1"/>
</dbReference>
<dbReference type="Pfam" id="PF04938">
    <property type="entry name" value="SIP1"/>
    <property type="match status" value="1"/>
</dbReference>
<dbReference type="GO" id="GO:0032797">
    <property type="term" value="C:SMN complex"/>
    <property type="evidence" value="ECO:0007669"/>
    <property type="project" value="TreeGrafter"/>
</dbReference>
<protein>
    <submittedName>
        <fullName evidence="3">Uncharacterized protein</fullName>
    </submittedName>
</protein>
<feature type="region of interest" description="Disordered" evidence="2">
    <location>
        <begin position="1"/>
        <end position="44"/>
    </location>
</feature>
<dbReference type="PANTHER" id="PTHR12794:SF0">
    <property type="entry name" value="GEM-ASSOCIATED PROTEIN 2"/>
    <property type="match status" value="1"/>
</dbReference>
<keyword evidence="4" id="KW-1185">Reference proteome</keyword>
<reference evidence="3" key="1">
    <citation type="submission" date="2022-03" db="EMBL/GenBank/DDBJ databases">
        <authorList>
            <person name="Legras J.-L."/>
            <person name="Devillers H."/>
            <person name="Grondin C."/>
        </authorList>
    </citation>
    <scope>NUCLEOTIDE SEQUENCE</scope>
    <source>
        <strain evidence="3">CLIB 1423</strain>
    </source>
</reference>